<dbReference type="Pfam" id="PF12796">
    <property type="entry name" value="Ank_2"/>
    <property type="match status" value="1"/>
</dbReference>
<feature type="repeat" description="ANK" evidence="3">
    <location>
        <begin position="87"/>
        <end position="119"/>
    </location>
</feature>
<name>A0ABW4YB49_9GAMM</name>
<dbReference type="PRINTS" id="PR01415">
    <property type="entry name" value="ANKYRIN"/>
</dbReference>
<sequence length="161" mass="16777">MAFGVVILSVFLSGKESIPTADRALTKAVRASDLNAARAALDIGADPNRRDALGSTPLHSAARRGDLPMARLLVERGADAGASNSHSGETPLHSAARGRNSEMIQLLIEAGANPSARLETSLEQCNGTVYPTGSTAMDIARQSGFGRVEQALSSNAPPTRR</sequence>
<dbReference type="Proteomes" id="UP001597337">
    <property type="component" value="Unassembled WGS sequence"/>
</dbReference>
<gene>
    <name evidence="5" type="ORF">ACFSJC_10500</name>
</gene>
<dbReference type="Gene3D" id="1.25.40.20">
    <property type="entry name" value="Ankyrin repeat-containing domain"/>
    <property type="match status" value="1"/>
</dbReference>
<evidence type="ECO:0000256" key="4">
    <source>
        <dbReference type="SAM" id="MobiDB-lite"/>
    </source>
</evidence>
<dbReference type="InterPro" id="IPR036770">
    <property type="entry name" value="Ankyrin_rpt-contain_sf"/>
</dbReference>
<keyword evidence="1" id="KW-0677">Repeat</keyword>
<protein>
    <submittedName>
        <fullName evidence="5">Ankyrin repeat domain-containing protein</fullName>
    </submittedName>
</protein>
<evidence type="ECO:0000256" key="1">
    <source>
        <dbReference type="ARBA" id="ARBA00022737"/>
    </source>
</evidence>
<dbReference type="SUPFAM" id="SSF48403">
    <property type="entry name" value="Ankyrin repeat"/>
    <property type="match status" value="1"/>
</dbReference>
<dbReference type="PANTHER" id="PTHR24171">
    <property type="entry name" value="ANKYRIN REPEAT DOMAIN-CONTAINING PROTEIN 39-RELATED"/>
    <property type="match status" value="1"/>
</dbReference>
<evidence type="ECO:0000313" key="5">
    <source>
        <dbReference type="EMBL" id="MFD2112268.1"/>
    </source>
</evidence>
<feature type="repeat" description="ANK" evidence="3">
    <location>
        <begin position="53"/>
        <end position="85"/>
    </location>
</feature>
<dbReference type="PROSITE" id="PS50297">
    <property type="entry name" value="ANK_REP_REGION"/>
    <property type="match status" value="2"/>
</dbReference>
<organism evidence="5 6">
    <name type="scientific">Thiorhodococcus fuscus</name>
    <dbReference type="NCBI Taxonomy" id="527200"/>
    <lineage>
        <taxon>Bacteria</taxon>
        <taxon>Pseudomonadati</taxon>
        <taxon>Pseudomonadota</taxon>
        <taxon>Gammaproteobacteria</taxon>
        <taxon>Chromatiales</taxon>
        <taxon>Chromatiaceae</taxon>
        <taxon>Thiorhodococcus</taxon>
    </lineage>
</organism>
<dbReference type="InterPro" id="IPR002110">
    <property type="entry name" value="Ankyrin_rpt"/>
</dbReference>
<evidence type="ECO:0000256" key="3">
    <source>
        <dbReference type="PROSITE-ProRule" id="PRU00023"/>
    </source>
</evidence>
<keyword evidence="2 3" id="KW-0040">ANK repeat</keyword>
<accession>A0ABW4YB49</accession>
<dbReference type="RefSeq" id="WP_386026415.1">
    <property type="nucleotide sequence ID" value="NZ_JBHUHX010000023.1"/>
</dbReference>
<dbReference type="EMBL" id="JBHUHX010000023">
    <property type="protein sequence ID" value="MFD2112268.1"/>
    <property type="molecule type" value="Genomic_DNA"/>
</dbReference>
<keyword evidence="6" id="KW-1185">Reference proteome</keyword>
<evidence type="ECO:0000313" key="6">
    <source>
        <dbReference type="Proteomes" id="UP001597337"/>
    </source>
</evidence>
<proteinExistence type="predicted"/>
<reference evidence="6" key="1">
    <citation type="journal article" date="2019" name="Int. J. Syst. Evol. Microbiol.">
        <title>The Global Catalogue of Microorganisms (GCM) 10K type strain sequencing project: providing services to taxonomists for standard genome sequencing and annotation.</title>
        <authorList>
            <consortium name="The Broad Institute Genomics Platform"/>
            <consortium name="The Broad Institute Genome Sequencing Center for Infectious Disease"/>
            <person name="Wu L."/>
            <person name="Ma J."/>
        </authorList>
    </citation>
    <scope>NUCLEOTIDE SEQUENCE [LARGE SCALE GENOMIC DNA]</scope>
    <source>
        <strain evidence="6">KACC 12597</strain>
    </source>
</reference>
<feature type="region of interest" description="Disordered" evidence="4">
    <location>
        <begin position="46"/>
        <end position="65"/>
    </location>
</feature>
<comment type="caution">
    <text evidence="5">The sequence shown here is derived from an EMBL/GenBank/DDBJ whole genome shotgun (WGS) entry which is preliminary data.</text>
</comment>
<feature type="region of interest" description="Disordered" evidence="4">
    <location>
        <begin position="75"/>
        <end position="95"/>
    </location>
</feature>
<dbReference type="PROSITE" id="PS50088">
    <property type="entry name" value="ANK_REPEAT"/>
    <property type="match status" value="2"/>
</dbReference>
<evidence type="ECO:0000256" key="2">
    <source>
        <dbReference type="ARBA" id="ARBA00023043"/>
    </source>
</evidence>
<dbReference type="SMART" id="SM00248">
    <property type="entry name" value="ANK"/>
    <property type="match status" value="3"/>
</dbReference>